<dbReference type="InterPro" id="IPR050638">
    <property type="entry name" value="AA-Vitamin_Transporters"/>
</dbReference>
<dbReference type="InterPro" id="IPR000620">
    <property type="entry name" value="EamA_dom"/>
</dbReference>
<feature type="transmembrane region" description="Helical" evidence="6">
    <location>
        <begin position="158"/>
        <end position="179"/>
    </location>
</feature>
<feature type="transmembrane region" description="Helical" evidence="6">
    <location>
        <begin position="75"/>
        <end position="94"/>
    </location>
</feature>
<comment type="caution">
    <text evidence="8">The sequence shown here is derived from an EMBL/GenBank/DDBJ whole genome shotgun (WGS) entry which is preliminary data.</text>
</comment>
<dbReference type="SUPFAM" id="SSF103481">
    <property type="entry name" value="Multidrug resistance efflux transporter EmrE"/>
    <property type="match status" value="2"/>
</dbReference>
<feature type="transmembrane region" description="Helical" evidence="6">
    <location>
        <begin position="262"/>
        <end position="281"/>
    </location>
</feature>
<accession>A0A315ELZ0</accession>
<feature type="transmembrane region" description="Helical" evidence="6">
    <location>
        <begin position="100"/>
        <end position="121"/>
    </location>
</feature>
<dbReference type="Pfam" id="PF00892">
    <property type="entry name" value="EamA"/>
    <property type="match status" value="2"/>
</dbReference>
<dbReference type="InterPro" id="IPR037185">
    <property type="entry name" value="EmrE-like"/>
</dbReference>
<evidence type="ECO:0000313" key="9">
    <source>
        <dbReference type="Proteomes" id="UP000251341"/>
    </source>
</evidence>
<evidence type="ECO:0000313" key="8">
    <source>
        <dbReference type="EMBL" id="PUE58883.1"/>
    </source>
</evidence>
<evidence type="ECO:0000256" key="4">
    <source>
        <dbReference type="ARBA" id="ARBA00022989"/>
    </source>
</evidence>
<name>A0A315ELZ0_9BURK</name>
<feature type="domain" description="EamA" evidence="7">
    <location>
        <begin position="159"/>
        <end position="304"/>
    </location>
</feature>
<feature type="transmembrane region" description="Helical" evidence="6">
    <location>
        <begin position="229"/>
        <end position="250"/>
    </location>
</feature>
<gene>
    <name evidence="8" type="ORF">B9Z44_04310</name>
</gene>
<feature type="domain" description="EamA" evidence="7">
    <location>
        <begin position="14"/>
        <end position="144"/>
    </location>
</feature>
<reference evidence="8 9" key="1">
    <citation type="submission" date="2017-04" db="EMBL/GenBank/DDBJ databases">
        <title>Unexpected and diverse lifestyles within the genus Limnohabitans.</title>
        <authorList>
            <person name="Kasalicky V."/>
            <person name="Mehrshad M."/>
            <person name="Andrei S.-A."/>
            <person name="Salcher M."/>
            <person name="Kratochvilova H."/>
            <person name="Simek K."/>
            <person name="Ghai R."/>
        </authorList>
    </citation>
    <scope>NUCLEOTIDE SEQUENCE [LARGE SCALE GENOMIC DNA]</scope>
    <source>
        <strain evidence="8 9">MWH-C5</strain>
    </source>
</reference>
<dbReference type="PANTHER" id="PTHR32322">
    <property type="entry name" value="INNER MEMBRANE TRANSPORTER"/>
    <property type="match status" value="1"/>
</dbReference>
<dbReference type="RefSeq" id="WP_108358139.1">
    <property type="nucleotide sequence ID" value="NZ_NESP01000001.1"/>
</dbReference>
<evidence type="ECO:0000256" key="5">
    <source>
        <dbReference type="ARBA" id="ARBA00023136"/>
    </source>
</evidence>
<keyword evidence="9" id="KW-1185">Reference proteome</keyword>
<feature type="transmembrane region" description="Helical" evidence="6">
    <location>
        <begin position="191"/>
        <end position="209"/>
    </location>
</feature>
<dbReference type="EMBL" id="NESP01000001">
    <property type="protein sequence ID" value="PUE58883.1"/>
    <property type="molecule type" value="Genomic_DNA"/>
</dbReference>
<keyword evidence="5 6" id="KW-0472">Membrane</keyword>
<dbReference type="PANTHER" id="PTHR32322:SF2">
    <property type="entry name" value="EAMA DOMAIN-CONTAINING PROTEIN"/>
    <property type="match status" value="1"/>
</dbReference>
<dbReference type="GO" id="GO:0016020">
    <property type="term" value="C:membrane"/>
    <property type="evidence" value="ECO:0007669"/>
    <property type="project" value="UniProtKB-SubCell"/>
</dbReference>
<dbReference type="Proteomes" id="UP000251341">
    <property type="component" value="Unassembled WGS sequence"/>
</dbReference>
<dbReference type="Gene3D" id="1.10.3730.20">
    <property type="match status" value="1"/>
</dbReference>
<comment type="subcellular location">
    <subcellularLocation>
        <location evidence="1">Membrane</location>
        <topology evidence="1">Multi-pass membrane protein</topology>
    </subcellularLocation>
</comment>
<keyword evidence="3 6" id="KW-0812">Transmembrane</keyword>
<comment type="similarity">
    <text evidence="2">Belongs to the EamA transporter family.</text>
</comment>
<feature type="transmembrane region" description="Helical" evidence="6">
    <location>
        <begin position="44"/>
        <end position="63"/>
    </location>
</feature>
<sequence>MSVVPHTLTPRNAALLLIPPLLWAGNAVVGRMIADLIPPLTLNFIRWALAFVLLLPLAHQVLGRTSPLWAHWKHYAVLGLLGVGCYNSLLYLALQTSTPINVTLVGASMPVFMLLVGALFFQQTVRKRQMAGALLSILGVLVVLCRGDWQALANVHLVLGDVFVLIATACWSWYSWLLARTQEPAEARSNWANFLIAQMVFGLFWSAAFSGAEWSGFTGLSDVRISWGWPLVAALVYVAVGPSLLAYRCWGLGVQRVGPNIAGFFVNLIPVFTATLSALVLGEMPQLYHAAAFALIIGGIVVSSRK</sequence>
<protein>
    <submittedName>
        <fullName evidence="8">EamA family transporter</fullName>
    </submittedName>
</protein>
<feature type="transmembrane region" description="Helical" evidence="6">
    <location>
        <begin position="287"/>
        <end position="304"/>
    </location>
</feature>
<evidence type="ECO:0000256" key="3">
    <source>
        <dbReference type="ARBA" id="ARBA00022692"/>
    </source>
</evidence>
<evidence type="ECO:0000256" key="1">
    <source>
        <dbReference type="ARBA" id="ARBA00004141"/>
    </source>
</evidence>
<keyword evidence="4 6" id="KW-1133">Transmembrane helix</keyword>
<evidence type="ECO:0000259" key="7">
    <source>
        <dbReference type="Pfam" id="PF00892"/>
    </source>
</evidence>
<dbReference type="AlphaFoldDB" id="A0A315ELZ0"/>
<evidence type="ECO:0000256" key="6">
    <source>
        <dbReference type="SAM" id="Phobius"/>
    </source>
</evidence>
<organism evidence="8 9">
    <name type="scientific">Limnohabitans curvus</name>
    <dbReference type="NCBI Taxonomy" id="323423"/>
    <lineage>
        <taxon>Bacteria</taxon>
        <taxon>Pseudomonadati</taxon>
        <taxon>Pseudomonadota</taxon>
        <taxon>Betaproteobacteria</taxon>
        <taxon>Burkholderiales</taxon>
        <taxon>Comamonadaceae</taxon>
        <taxon>Limnohabitans</taxon>
    </lineage>
</organism>
<proteinExistence type="inferred from homology"/>
<feature type="transmembrane region" description="Helical" evidence="6">
    <location>
        <begin position="133"/>
        <end position="152"/>
    </location>
</feature>
<evidence type="ECO:0000256" key="2">
    <source>
        <dbReference type="ARBA" id="ARBA00007362"/>
    </source>
</evidence>